<gene>
    <name evidence="6" type="ordered locus">REQ_22700</name>
</gene>
<keyword evidence="2 4" id="KW-0238">DNA-binding</keyword>
<accession>A0A3S5Y707</accession>
<dbReference type="GO" id="GO:0000976">
    <property type="term" value="F:transcription cis-regulatory region binding"/>
    <property type="evidence" value="ECO:0007669"/>
    <property type="project" value="TreeGrafter"/>
</dbReference>
<dbReference type="Gene3D" id="1.10.357.10">
    <property type="entry name" value="Tetracycline Repressor, domain 2"/>
    <property type="match status" value="1"/>
</dbReference>
<feature type="DNA-binding region" description="H-T-H motif" evidence="4">
    <location>
        <begin position="48"/>
        <end position="67"/>
    </location>
</feature>
<evidence type="ECO:0000256" key="4">
    <source>
        <dbReference type="PROSITE-ProRule" id="PRU00335"/>
    </source>
</evidence>
<evidence type="ECO:0000313" key="7">
    <source>
        <dbReference type="Proteomes" id="UP000006892"/>
    </source>
</evidence>
<dbReference type="AlphaFoldDB" id="A0A3S5Y707"/>
<feature type="domain" description="HTH tetR-type" evidence="5">
    <location>
        <begin position="25"/>
        <end position="85"/>
    </location>
</feature>
<evidence type="ECO:0000313" key="6">
    <source>
        <dbReference type="EMBL" id="CBH48318.1"/>
    </source>
</evidence>
<proteinExistence type="predicted"/>
<name>A0A3S5Y707_RHOH1</name>
<reference evidence="6" key="1">
    <citation type="journal article" date="2010" name="PLoS Genet.">
        <title>The genome of a pathogenic rhodococcus: cooptive virulence underpinned by key gene acquisitions.</title>
        <authorList>
            <person name="Letek M."/>
            <person name="Gonzalez P."/>
            <person name="Macarthur I."/>
            <person name="Rodriguez H."/>
            <person name="Freeman T.C."/>
            <person name="Valero-Rello A."/>
            <person name="Blanco M."/>
            <person name="Buckley T."/>
            <person name="Cherevach I."/>
            <person name="Fahey R."/>
            <person name="Hapeshi A."/>
            <person name="Holdstock J."/>
            <person name="Leadon D."/>
            <person name="Navas J."/>
            <person name="Ocampo A."/>
            <person name="Quail M.A."/>
            <person name="Sanders M."/>
            <person name="Scortti M.M."/>
            <person name="Prescott J.F."/>
            <person name="Fogarty U."/>
            <person name="Meijer W.G."/>
            <person name="Parkhill J."/>
            <person name="Bentley S.D."/>
            <person name="Vazquez-Boland J.A."/>
        </authorList>
    </citation>
    <scope>NUCLEOTIDE SEQUENCE [LARGE SCALE GENOMIC DNA]</scope>
    <source>
        <strain evidence="6 7">103S</strain>
    </source>
</reference>
<evidence type="ECO:0000256" key="3">
    <source>
        <dbReference type="ARBA" id="ARBA00023163"/>
    </source>
</evidence>
<evidence type="ECO:0000256" key="1">
    <source>
        <dbReference type="ARBA" id="ARBA00023015"/>
    </source>
</evidence>
<dbReference type="SUPFAM" id="SSF48498">
    <property type="entry name" value="Tetracyclin repressor-like, C-terminal domain"/>
    <property type="match status" value="1"/>
</dbReference>
<dbReference type="InterPro" id="IPR001647">
    <property type="entry name" value="HTH_TetR"/>
</dbReference>
<dbReference type="PROSITE" id="PS50977">
    <property type="entry name" value="HTH_TETR_2"/>
    <property type="match status" value="1"/>
</dbReference>
<keyword evidence="3" id="KW-0804">Transcription</keyword>
<dbReference type="SUPFAM" id="SSF46689">
    <property type="entry name" value="Homeodomain-like"/>
    <property type="match status" value="1"/>
</dbReference>
<dbReference type="PRINTS" id="PR00455">
    <property type="entry name" value="HTHTETR"/>
</dbReference>
<dbReference type="InterPro" id="IPR036271">
    <property type="entry name" value="Tet_transcr_reg_TetR-rel_C_sf"/>
</dbReference>
<dbReference type="PANTHER" id="PTHR30055">
    <property type="entry name" value="HTH-TYPE TRANSCRIPTIONAL REGULATOR RUTR"/>
    <property type="match status" value="1"/>
</dbReference>
<dbReference type="InterPro" id="IPR050109">
    <property type="entry name" value="HTH-type_TetR-like_transc_reg"/>
</dbReference>
<sequence length="240" mass="26102">MPATARQVVQSGKKAVHVARQARAVATRQQIITGAARMFEQSGFEGASLGDIVDGSGTTKGALYFHFRSKDELARVVIEEQHRTSIESVRAVTETGASPLRQLVMLCHEMARQIIHDPVVRAGMRLTLEFGGSSEPAQPYVEWIANAQQIVEHGIEQGEITSTVDPASLARFVIGSFTGVQLVSQVLTLRADIEQRVDDMWEYLLPAIATTEDAAELSAIRAARWTPPAEAEPQASDPEA</sequence>
<dbReference type="EMBL" id="FN563149">
    <property type="protein sequence ID" value="CBH48318.1"/>
    <property type="molecule type" value="Genomic_DNA"/>
</dbReference>
<dbReference type="Proteomes" id="UP001154400">
    <property type="component" value="Chromosome"/>
</dbReference>
<dbReference type="InterPro" id="IPR054126">
    <property type="entry name" value="CprB_TetR_C"/>
</dbReference>
<evidence type="ECO:0000256" key="2">
    <source>
        <dbReference type="ARBA" id="ARBA00023125"/>
    </source>
</evidence>
<dbReference type="Pfam" id="PF00440">
    <property type="entry name" value="TetR_N"/>
    <property type="match status" value="1"/>
</dbReference>
<evidence type="ECO:0000259" key="5">
    <source>
        <dbReference type="PROSITE" id="PS50977"/>
    </source>
</evidence>
<dbReference type="InterPro" id="IPR047923">
    <property type="entry name" value="ArpA-like"/>
</dbReference>
<dbReference type="RefSeq" id="WP_013415982.1">
    <property type="nucleotide sequence ID" value="NC_014659.1"/>
</dbReference>
<protein>
    <submittedName>
        <fullName evidence="6">TetR family transcriptional regulator</fullName>
    </submittedName>
</protein>
<dbReference type="InterPro" id="IPR009057">
    <property type="entry name" value="Homeodomain-like_sf"/>
</dbReference>
<dbReference type="Pfam" id="PF21935">
    <property type="entry name" value="TetR_C_45"/>
    <property type="match status" value="1"/>
</dbReference>
<dbReference type="NCBIfam" id="NF041196">
    <property type="entry name" value="ScbR_bind_reg"/>
    <property type="match status" value="1"/>
</dbReference>
<organism evidence="6">
    <name type="scientific">Rhodococcus hoagii (strain 103S)</name>
    <name type="common">Rhodococcus equi</name>
    <dbReference type="NCBI Taxonomy" id="685727"/>
    <lineage>
        <taxon>Bacteria</taxon>
        <taxon>Bacillati</taxon>
        <taxon>Actinomycetota</taxon>
        <taxon>Actinomycetes</taxon>
        <taxon>Mycobacteriales</taxon>
        <taxon>Nocardiaceae</taxon>
        <taxon>Prescottella</taxon>
    </lineage>
</organism>
<keyword evidence="1" id="KW-0805">Transcription regulation</keyword>
<dbReference type="PANTHER" id="PTHR30055:SF234">
    <property type="entry name" value="HTH-TYPE TRANSCRIPTIONAL REGULATOR BETI"/>
    <property type="match status" value="1"/>
</dbReference>
<dbReference type="KEGG" id="req:REQ_22700"/>
<dbReference type="GO" id="GO:0003700">
    <property type="term" value="F:DNA-binding transcription factor activity"/>
    <property type="evidence" value="ECO:0007669"/>
    <property type="project" value="TreeGrafter"/>
</dbReference>